<evidence type="ECO:0000256" key="4">
    <source>
        <dbReference type="ARBA" id="ARBA00012045"/>
    </source>
</evidence>
<evidence type="ECO:0000256" key="5">
    <source>
        <dbReference type="ARBA" id="ARBA00022023"/>
    </source>
</evidence>
<evidence type="ECO:0000313" key="16">
    <source>
        <dbReference type="EMBL" id="NRT55687.1"/>
    </source>
</evidence>
<evidence type="ECO:0000259" key="15">
    <source>
        <dbReference type="SMART" id="SM00478"/>
    </source>
</evidence>
<dbReference type="Proteomes" id="UP001516061">
    <property type="component" value="Unassembled WGS sequence"/>
</dbReference>
<dbReference type="InterPro" id="IPR003265">
    <property type="entry name" value="HhH-GPD_domain"/>
</dbReference>
<comment type="cofactor">
    <cofactor evidence="14">
        <name>[4Fe-4S] cluster</name>
        <dbReference type="ChEBI" id="CHEBI:49883"/>
    </cofactor>
    <text evidence="14">Binds 1 [4Fe-4S] cluster.</text>
</comment>
<evidence type="ECO:0000256" key="14">
    <source>
        <dbReference type="RuleBase" id="RU365096"/>
    </source>
</evidence>
<dbReference type="EMBL" id="JABSNM010000005">
    <property type="protein sequence ID" value="NRT55687.1"/>
    <property type="molecule type" value="Genomic_DNA"/>
</dbReference>
<dbReference type="PANTHER" id="PTHR42944">
    <property type="entry name" value="ADENINE DNA GLYCOSYLASE"/>
    <property type="match status" value="1"/>
</dbReference>
<gene>
    <name evidence="16" type="ORF">HNQ01_001417</name>
</gene>
<dbReference type="Pfam" id="PF14815">
    <property type="entry name" value="NUDIX_4"/>
    <property type="match status" value="1"/>
</dbReference>
<sequence>MPEPRMDDDDDLAGRLVRWQRSHGRHALPWQNTRDPYRVWLSEIMLQQTQVATVLGYYERFLARFPDVRALAAAPLDDVLALWSGLGYYSRARNLHRCAQQVVERHGGDFPRSAAALAELPGIGRSTAAAISSFCFGERVAILDGNVRRVLSRVLAFEGDLAQAAQERALWDLATGLLPQDPADMPAYTQGLMDLGATLCMPRRADCLLCPWQAPCRARALGRELDFPVRTRKLRRGRRESWCLWLRTPQAVWLQQRPDTGVWAGLWTPPMFDDAAALDAAVARLGSGGAQALPSFVHVLTHLDWTLHPRRVELGGALLACEPGQDPPAAPLPELAPGRWWRHDELDAVGLPAPLRRLLQPAAPAGPLSR</sequence>
<dbReference type="InterPro" id="IPR005760">
    <property type="entry name" value="A/G_AdeGlyc_MutY"/>
</dbReference>
<evidence type="ECO:0000256" key="11">
    <source>
        <dbReference type="ARBA" id="ARBA00023014"/>
    </source>
</evidence>
<evidence type="ECO:0000256" key="3">
    <source>
        <dbReference type="ARBA" id="ARBA00008343"/>
    </source>
</evidence>
<dbReference type="PANTHER" id="PTHR42944:SF1">
    <property type="entry name" value="ADENINE DNA GLYCOSYLASE"/>
    <property type="match status" value="1"/>
</dbReference>
<dbReference type="InterPro" id="IPR015797">
    <property type="entry name" value="NUDIX_hydrolase-like_dom_sf"/>
</dbReference>
<reference evidence="16 17" key="1">
    <citation type="submission" date="2020-05" db="EMBL/GenBank/DDBJ databases">
        <title>Genomic Encyclopedia of Type Strains, Phase IV (KMG-V): Genome sequencing to study the core and pangenomes of soil and plant-associated prokaryotes.</title>
        <authorList>
            <person name="Whitman W."/>
        </authorList>
    </citation>
    <scope>NUCLEOTIDE SEQUENCE [LARGE SCALE GENOMIC DNA]</scope>
    <source>
        <strain evidence="16 17">C29</strain>
    </source>
</reference>
<dbReference type="Pfam" id="PF00633">
    <property type="entry name" value="HHH"/>
    <property type="match status" value="1"/>
</dbReference>
<comment type="similarity">
    <text evidence="3 14">Belongs to the Nth/MutY family.</text>
</comment>
<evidence type="ECO:0000256" key="9">
    <source>
        <dbReference type="ARBA" id="ARBA00022801"/>
    </source>
</evidence>
<dbReference type="InterPro" id="IPR029119">
    <property type="entry name" value="MutY_C"/>
</dbReference>
<comment type="function">
    <text evidence="2">Adenine glycosylase active on G-A mispairs. MutY also corrects error-prone DNA synthesis past GO lesions which are due to the oxidatively damaged form of guanine: 7,8-dihydro-8-oxoguanine (8-oxo-dGTP).</text>
</comment>
<keyword evidence="6" id="KW-0004">4Fe-4S</keyword>
<organism evidence="16 17">
    <name type="scientific">Sphaerotilus uruguayifluvii</name>
    <dbReference type="NCBI Taxonomy" id="2735897"/>
    <lineage>
        <taxon>Bacteria</taxon>
        <taxon>Pseudomonadati</taxon>
        <taxon>Pseudomonadota</taxon>
        <taxon>Betaproteobacteria</taxon>
        <taxon>Burkholderiales</taxon>
        <taxon>Sphaerotilaceae</taxon>
        <taxon>Sphaerotilus</taxon>
    </lineage>
</organism>
<dbReference type="CDD" id="cd00056">
    <property type="entry name" value="ENDO3c"/>
    <property type="match status" value="1"/>
</dbReference>
<evidence type="ECO:0000256" key="10">
    <source>
        <dbReference type="ARBA" id="ARBA00023004"/>
    </source>
</evidence>
<dbReference type="Pfam" id="PF00730">
    <property type="entry name" value="HhH-GPD"/>
    <property type="match status" value="1"/>
</dbReference>
<keyword evidence="9 16" id="KW-0378">Hydrolase</keyword>
<feature type="domain" description="HhH-GPD" evidence="15">
    <location>
        <begin position="45"/>
        <end position="198"/>
    </location>
</feature>
<evidence type="ECO:0000256" key="1">
    <source>
        <dbReference type="ARBA" id="ARBA00000843"/>
    </source>
</evidence>
<evidence type="ECO:0000256" key="8">
    <source>
        <dbReference type="ARBA" id="ARBA00022763"/>
    </source>
</evidence>
<dbReference type="SUPFAM" id="SSF48150">
    <property type="entry name" value="DNA-glycosylase"/>
    <property type="match status" value="1"/>
</dbReference>
<keyword evidence="12" id="KW-0234">DNA repair</keyword>
<dbReference type="SMART" id="SM00478">
    <property type="entry name" value="ENDO3c"/>
    <property type="match status" value="1"/>
</dbReference>
<keyword evidence="11" id="KW-0411">Iron-sulfur</keyword>
<dbReference type="Gene3D" id="3.90.79.10">
    <property type="entry name" value="Nucleoside Triphosphate Pyrophosphohydrolase"/>
    <property type="match status" value="1"/>
</dbReference>
<dbReference type="NCBIfam" id="TIGR01084">
    <property type="entry name" value="mutY"/>
    <property type="match status" value="1"/>
</dbReference>
<dbReference type="Gene3D" id="1.10.340.30">
    <property type="entry name" value="Hypothetical protein, domain 2"/>
    <property type="match status" value="1"/>
</dbReference>
<keyword evidence="10 14" id="KW-0408">Iron</keyword>
<dbReference type="InterPro" id="IPR011257">
    <property type="entry name" value="DNA_glycosylase"/>
</dbReference>
<keyword evidence="7" id="KW-0479">Metal-binding</keyword>
<comment type="catalytic activity">
    <reaction evidence="1 14">
        <text>Hydrolyzes free adenine bases from 7,8-dihydro-8-oxoguanine:adenine mismatched double-stranded DNA, leaving an apurinic site.</text>
        <dbReference type="EC" id="3.2.2.31"/>
    </reaction>
</comment>
<dbReference type="SUPFAM" id="SSF55811">
    <property type="entry name" value="Nudix"/>
    <property type="match status" value="1"/>
</dbReference>
<proteinExistence type="inferred from homology"/>
<dbReference type="CDD" id="cd03431">
    <property type="entry name" value="NUDIX_DNA_Glycosylase_C-MutY"/>
    <property type="match status" value="1"/>
</dbReference>
<keyword evidence="17" id="KW-1185">Reference proteome</keyword>
<evidence type="ECO:0000256" key="13">
    <source>
        <dbReference type="ARBA" id="ARBA00023295"/>
    </source>
</evidence>
<evidence type="ECO:0000256" key="7">
    <source>
        <dbReference type="ARBA" id="ARBA00022723"/>
    </source>
</evidence>
<evidence type="ECO:0000256" key="6">
    <source>
        <dbReference type="ARBA" id="ARBA00022485"/>
    </source>
</evidence>
<evidence type="ECO:0000313" key="17">
    <source>
        <dbReference type="Proteomes" id="UP001516061"/>
    </source>
</evidence>
<evidence type="ECO:0000256" key="12">
    <source>
        <dbReference type="ARBA" id="ARBA00023204"/>
    </source>
</evidence>
<comment type="caution">
    <text evidence="16">The sequence shown here is derived from an EMBL/GenBank/DDBJ whole genome shotgun (WGS) entry which is preliminary data.</text>
</comment>
<keyword evidence="13 14" id="KW-0326">Glycosidase</keyword>
<accession>A0ABX2G329</accession>
<dbReference type="GO" id="GO:0016798">
    <property type="term" value="F:hydrolase activity, acting on glycosyl bonds"/>
    <property type="evidence" value="ECO:0007669"/>
    <property type="project" value="UniProtKB-KW"/>
</dbReference>
<name>A0ABX2G329_9BURK</name>
<evidence type="ECO:0000256" key="2">
    <source>
        <dbReference type="ARBA" id="ARBA00002933"/>
    </source>
</evidence>
<protein>
    <recommendedName>
        <fullName evidence="5 14">Adenine DNA glycosylase</fullName>
        <ecNumber evidence="4 14">3.2.2.31</ecNumber>
    </recommendedName>
</protein>
<keyword evidence="8 14" id="KW-0227">DNA damage</keyword>
<dbReference type="InterPro" id="IPR044298">
    <property type="entry name" value="MIG/MutY"/>
</dbReference>
<dbReference type="InterPro" id="IPR023170">
    <property type="entry name" value="HhH_base_excis_C"/>
</dbReference>
<dbReference type="RefSeq" id="WP_173804661.1">
    <property type="nucleotide sequence ID" value="NZ_JABSNM010000005.1"/>
</dbReference>
<dbReference type="InterPro" id="IPR000445">
    <property type="entry name" value="HhH_motif"/>
</dbReference>
<dbReference type="EC" id="3.2.2.31" evidence="4 14"/>
<dbReference type="Gene3D" id="1.10.1670.10">
    <property type="entry name" value="Helix-hairpin-Helix base-excision DNA repair enzymes (C-terminal)"/>
    <property type="match status" value="1"/>
</dbReference>